<evidence type="ECO:0000313" key="2">
    <source>
        <dbReference type="Proteomes" id="UP000503447"/>
    </source>
</evidence>
<reference evidence="2" key="1">
    <citation type="submission" date="2020-05" db="EMBL/GenBank/DDBJ databases">
        <title>Frigoriglobus tundricola gen. nov., sp. nov., a psychrotolerant cellulolytic planctomycete of the family Gemmataceae with two divergent copies of 16S rRNA gene.</title>
        <authorList>
            <person name="Kulichevskaya I.S."/>
            <person name="Ivanova A.A."/>
            <person name="Naumoff D.G."/>
            <person name="Beletsky A.V."/>
            <person name="Rijpstra W.I.C."/>
            <person name="Sinninghe Damste J.S."/>
            <person name="Mardanov A.V."/>
            <person name="Ravin N.V."/>
            <person name="Dedysh S.N."/>
        </authorList>
    </citation>
    <scope>NUCLEOTIDE SEQUENCE [LARGE SCALE GENOMIC DNA]</scope>
    <source>
        <strain evidence="2">PL17</strain>
    </source>
</reference>
<dbReference type="AlphaFoldDB" id="A0A6M5YX27"/>
<evidence type="ECO:0000313" key="1">
    <source>
        <dbReference type="EMBL" id="QJW98545.1"/>
    </source>
</evidence>
<dbReference type="Proteomes" id="UP000503447">
    <property type="component" value="Chromosome"/>
</dbReference>
<dbReference type="EMBL" id="CP053452">
    <property type="protein sequence ID" value="QJW98545.1"/>
    <property type="molecule type" value="Genomic_DNA"/>
</dbReference>
<protein>
    <submittedName>
        <fullName evidence="1">Uncharacterized protein</fullName>
    </submittedName>
</protein>
<proteinExistence type="predicted"/>
<gene>
    <name evidence="1" type="ORF">FTUN_6140</name>
</gene>
<sequence>MVGRTHPSGTDIEIRVTEVPSGRFAVVLSAEHRCSGPSGARLGEFATLDEAVAATITACAEADRDHLS</sequence>
<dbReference type="KEGG" id="ftj:FTUN_6140"/>
<accession>A0A6M5YX27</accession>
<organism evidence="1 2">
    <name type="scientific">Frigoriglobus tundricola</name>
    <dbReference type="NCBI Taxonomy" id="2774151"/>
    <lineage>
        <taxon>Bacteria</taxon>
        <taxon>Pseudomonadati</taxon>
        <taxon>Planctomycetota</taxon>
        <taxon>Planctomycetia</taxon>
        <taxon>Gemmatales</taxon>
        <taxon>Gemmataceae</taxon>
        <taxon>Frigoriglobus</taxon>
    </lineage>
</organism>
<name>A0A6M5YX27_9BACT</name>
<keyword evidence="2" id="KW-1185">Reference proteome</keyword>